<sequence length="10" mass="1033">MKGRGPLSTS</sequence>
<name>A0A2P2PA59_RHIMU</name>
<dbReference type="EMBL" id="GGEC01071144">
    <property type="protein sequence ID" value="MBX51628.1"/>
    <property type="molecule type" value="Transcribed_RNA"/>
</dbReference>
<organism evidence="1">
    <name type="scientific">Rhizophora mucronata</name>
    <name type="common">Asiatic mangrove</name>
    <dbReference type="NCBI Taxonomy" id="61149"/>
    <lineage>
        <taxon>Eukaryota</taxon>
        <taxon>Viridiplantae</taxon>
        <taxon>Streptophyta</taxon>
        <taxon>Embryophyta</taxon>
        <taxon>Tracheophyta</taxon>
        <taxon>Spermatophyta</taxon>
        <taxon>Magnoliopsida</taxon>
        <taxon>eudicotyledons</taxon>
        <taxon>Gunneridae</taxon>
        <taxon>Pentapetalae</taxon>
        <taxon>rosids</taxon>
        <taxon>fabids</taxon>
        <taxon>Malpighiales</taxon>
        <taxon>Rhizophoraceae</taxon>
        <taxon>Rhizophora</taxon>
    </lineage>
</organism>
<evidence type="ECO:0000313" key="1">
    <source>
        <dbReference type="EMBL" id="MBX51628.1"/>
    </source>
</evidence>
<proteinExistence type="predicted"/>
<accession>A0A2P2PA59</accession>
<reference evidence="1" key="1">
    <citation type="submission" date="2018-02" db="EMBL/GenBank/DDBJ databases">
        <title>Rhizophora mucronata_Transcriptome.</title>
        <authorList>
            <person name="Meera S.P."/>
            <person name="Sreeshan A."/>
            <person name="Augustine A."/>
        </authorList>
    </citation>
    <scope>NUCLEOTIDE SEQUENCE</scope>
    <source>
        <tissue evidence="1">Leaf</tissue>
    </source>
</reference>
<protein>
    <submittedName>
        <fullName evidence="1">Uncharacterized protein</fullName>
    </submittedName>
</protein>